<proteinExistence type="predicted"/>
<sequence length="94" mass="11431">MSILFPKIKKPREWDYRPIYYDPEKEERKERLRELQKQRGGSDSSVKGHTLHRGSFREAADRNKSDRMRNKKRSSLLFWVILLALLIFVFYFLI</sequence>
<dbReference type="Proteomes" id="UP000823641">
    <property type="component" value="Unassembled WGS sequence"/>
</dbReference>
<reference evidence="3" key="2">
    <citation type="journal article" date="2021" name="PeerJ">
        <title>Extensive microbial diversity within the chicken gut microbiome revealed by metagenomics and culture.</title>
        <authorList>
            <person name="Gilroy R."/>
            <person name="Ravi A."/>
            <person name="Getino M."/>
            <person name="Pursley I."/>
            <person name="Horton D.L."/>
            <person name="Alikhan N.F."/>
            <person name="Baker D."/>
            <person name="Gharbi K."/>
            <person name="Hall N."/>
            <person name="Watson M."/>
            <person name="Adriaenssens E.M."/>
            <person name="Foster-Nyarko E."/>
            <person name="Jarju S."/>
            <person name="Secka A."/>
            <person name="Antonio M."/>
            <person name="Oren A."/>
            <person name="Chaudhuri R.R."/>
            <person name="La Ragione R."/>
            <person name="Hildebrand F."/>
            <person name="Pallen M.J."/>
        </authorList>
    </citation>
    <scope>NUCLEOTIDE SEQUENCE</scope>
    <source>
        <strain evidence="3">G3-3990</strain>
    </source>
</reference>
<keyword evidence="2" id="KW-1133">Transmembrane helix</keyword>
<feature type="compositionally biased region" description="Basic and acidic residues" evidence="1">
    <location>
        <begin position="55"/>
        <end position="68"/>
    </location>
</feature>
<evidence type="ECO:0000313" key="4">
    <source>
        <dbReference type="Proteomes" id="UP000823641"/>
    </source>
</evidence>
<dbReference type="EMBL" id="JADIMG010000079">
    <property type="protein sequence ID" value="MBO8460271.1"/>
    <property type="molecule type" value="Genomic_DNA"/>
</dbReference>
<reference evidence="3" key="1">
    <citation type="submission" date="2020-10" db="EMBL/GenBank/DDBJ databases">
        <authorList>
            <person name="Gilroy R."/>
        </authorList>
    </citation>
    <scope>NUCLEOTIDE SEQUENCE</scope>
    <source>
        <strain evidence="3">G3-3990</strain>
    </source>
</reference>
<dbReference type="AlphaFoldDB" id="A0A9D9HUW5"/>
<gene>
    <name evidence="3" type="ORF">IAA73_08070</name>
</gene>
<organism evidence="3 4">
    <name type="scientific">Candidatus Gallipaludibacter merdavium</name>
    <dbReference type="NCBI Taxonomy" id="2840839"/>
    <lineage>
        <taxon>Bacteria</taxon>
        <taxon>Pseudomonadati</taxon>
        <taxon>Bacteroidota</taxon>
        <taxon>Bacteroidia</taxon>
        <taxon>Bacteroidales</taxon>
        <taxon>Candidatus Gallipaludibacter</taxon>
    </lineage>
</organism>
<keyword evidence="2" id="KW-0472">Membrane</keyword>
<accession>A0A9D9HUW5</accession>
<protein>
    <submittedName>
        <fullName evidence="3">Uncharacterized protein</fullName>
    </submittedName>
</protein>
<name>A0A9D9HUW5_9BACT</name>
<keyword evidence="2" id="KW-0812">Transmembrane</keyword>
<comment type="caution">
    <text evidence="3">The sequence shown here is derived from an EMBL/GenBank/DDBJ whole genome shotgun (WGS) entry which is preliminary data.</text>
</comment>
<evidence type="ECO:0000256" key="2">
    <source>
        <dbReference type="SAM" id="Phobius"/>
    </source>
</evidence>
<feature type="region of interest" description="Disordered" evidence="1">
    <location>
        <begin position="31"/>
        <end position="70"/>
    </location>
</feature>
<evidence type="ECO:0000256" key="1">
    <source>
        <dbReference type="SAM" id="MobiDB-lite"/>
    </source>
</evidence>
<evidence type="ECO:0000313" key="3">
    <source>
        <dbReference type="EMBL" id="MBO8460271.1"/>
    </source>
</evidence>
<feature type="transmembrane region" description="Helical" evidence="2">
    <location>
        <begin position="76"/>
        <end position="93"/>
    </location>
</feature>